<dbReference type="AlphaFoldDB" id="A0A1H3DZD2"/>
<keyword evidence="6" id="KW-1185">Reference proteome</keyword>
<reference evidence="6" key="1">
    <citation type="submission" date="2016-10" db="EMBL/GenBank/DDBJ databases">
        <authorList>
            <person name="Varghese N."/>
            <person name="Submissions S."/>
        </authorList>
    </citation>
    <scope>NUCLEOTIDE SEQUENCE [LARGE SCALE GENOMIC DNA]</scope>
    <source>
        <strain evidence="6">DC30,IBRC 10041,KCTC 4046</strain>
    </source>
</reference>
<dbReference type="PANTHER" id="PTHR32114">
    <property type="entry name" value="ABC TRANSPORTER ABCH.3"/>
    <property type="match status" value="1"/>
</dbReference>
<evidence type="ECO:0000313" key="5">
    <source>
        <dbReference type="EMBL" id="SDX71710.1"/>
    </source>
</evidence>
<dbReference type="Pfam" id="PF02463">
    <property type="entry name" value="SMC_N"/>
    <property type="match status" value="1"/>
</dbReference>
<dbReference type="PANTHER" id="PTHR32114:SF2">
    <property type="entry name" value="ABC TRANSPORTER ABCH.3"/>
    <property type="match status" value="1"/>
</dbReference>
<feature type="coiled-coil region" evidence="3">
    <location>
        <begin position="163"/>
        <end position="195"/>
    </location>
</feature>
<evidence type="ECO:0000313" key="6">
    <source>
        <dbReference type="Proteomes" id="UP000199079"/>
    </source>
</evidence>
<accession>A0A1H3DZD2</accession>
<name>A0A1H3DZD2_9EURY</name>
<keyword evidence="1 3" id="KW-0175">Coiled coil</keyword>
<dbReference type="Gene3D" id="3.40.50.300">
    <property type="entry name" value="P-loop containing nucleotide triphosphate hydrolases"/>
    <property type="match status" value="2"/>
</dbReference>
<comment type="similarity">
    <text evidence="2">Belongs to the Sph1/Sph2 family.</text>
</comment>
<evidence type="ECO:0000256" key="2">
    <source>
        <dbReference type="ARBA" id="ARBA00049666"/>
    </source>
</evidence>
<feature type="coiled-coil region" evidence="3">
    <location>
        <begin position="328"/>
        <end position="390"/>
    </location>
</feature>
<dbReference type="Proteomes" id="UP000199079">
    <property type="component" value="Unassembled WGS sequence"/>
</dbReference>
<dbReference type="InterPro" id="IPR027417">
    <property type="entry name" value="P-loop_NTPase"/>
</dbReference>
<dbReference type="OrthoDB" id="25344at2157"/>
<sequence length="813" mass="93415">MLHIRKIEIKNIRGITHWEEEFENENVRILGPNGSGKSSVIQSVEFVLTGDISRLRGSGTQGIPFPEYASHMESEPYDAWVEATFAHEGEQDVAVKRVVSEPTDLEVIEPTGLNKIPDWLDDQMAAAELGHSILDRDRLLRFVTAPEGKRGDRIDELFGLEDVDEKRKSVKHAERKHRKEEIEALKKEKSQADQRFFDLFEQGVSTRSGALERVNELRAEHGAKKRESLDEDFTEGIDLDVEISVDPLQSEATVSLLKQVSDQFEGRQNQLQGKYDQLQELTSELQAAEHLERELETLELVDNGLSVFDHYNDQCPLCLTDWEDERLLERLEERREQATGLKDRKENLESLYDEVNELVVGYTDSLGSLKDELQEEYPEVEDKISEEIERAQSWKSQLNKGPLTNLVEGIDVQDAIFTGALEDEIHRLANIAEEKPELKSTTKNVDLLARADDRYDDLVIRERELEEAEGVQEVLGSIKQHFLDARSRVLTDAFGDIREKFEKYYEEMHQDDEAKDFSAILEPTDTGVKFEPEFYDQGHHHPSAVHSEGHRDSMGLALFLAMSDVGGEAIDILLLDDVMMSIDSGHRSNIANLLAGDISNRYQILLTTHDKTWDRHLQLTKEFDKQVRFSKCSLEGGPLPVESISEPWERIEYFIERDDVTSAAAWIRKTVEWYSRRACAALKADVPYHELEDEDLKIGRLFTAAITQYQSLLDNGTVVNQTDYSQSMYDQEQIDDDLEALEELKQDLERHLNLLHRNVHHNDAEAAFYTGEELKSERDVFRRAYDLLYCDDCGSWVKNRDYVYCDCTIRVDP</sequence>
<organism evidence="5 6">
    <name type="scientific">Halopenitus persicus</name>
    <dbReference type="NCBI Taxonomy" id="1048396"/>
    <lineage>
        <taxon>Archaea</taxon>
        <taxon>Methanobacteriati</taxon>
        <taxon>Methanobacteriota</taxon>
        <taxon>Stenosarchaea group</taxon>
        <taxon>Halobacteria</taxon>
        <taxon>Halobacteriales</taxon>
        <taxon>Haloferacaceae</taxon>
        <taxon>Halopenitus</taxon>
    </lineage>
</organism>
<feature type="coiled-coil region" evidence="3">
    <location>
        <begin position="261"/>
        <end position="301"/>
    </location>
</feature>
<evidence type="ECO:0000256" key="3">
    <source>
        <dbReference type="SAM" id="Coils"/>
    </source>
</evidence>
<feature type="domain" description="RecF/RecN/SMC N-terminal" evidence="4">
    <location>
        <begin position="4"/>
        <end position="612"/>
    </location>
</feature>
<proteinExistence type="inferred from homology"/>
<dbReference type="SUPFAM" id="SSF52540">
    <property type="entry name" value="P-loop containing nucleoside triphosphate hydrolases"/>
    <property type="match status" value="1"/>
</dbReference>
<dbReference type="EMBL" id="FNPC01000001">
    <property type="protein sequence ID" value="SDX71710.1"/>
    <property type="molecule type" value="Genomic_DNA"/>
</dbReference>
<gene>
    <name evidence="5" type="ORF">SAMN05216564_101216</name>
</gene>
<evidence type="ECO:0000259" key="4">
    <source>
        <dbReference type="Pfam" id="PF02463"/>
    </source>
</evidence>
<protein>
    <submittedName>
        <fullName evidence="5">RecF/RecN/SMC N terminal domain-containing protein</fullName>
    </submittedName>
</protein>
<dbReference type="InterPro" id="IPR003395">
    <property type="entry name" value="RecF/RecN/SMC_N"/>
</dbReference>
<feature type="coiled-coil region" evidence="3">
    <location>
        <begin position="731"/>
        <end position="758"/>
    </location>
</feature>
<dbReference type="RefSeq" id="WP_092730323.1">
    <property type="nucleotide sequence ID" value="NZ_FNPC01000001.1"/>
</dbReference>
<evidence type="ECO:0000256" key="1">
    <source>
        <dbReference type="ARBA" id="ARBA00023054"/>
    </source>
</evidence>